<dbReference type="Proteomes" id="UP000076532">
    <property type="component" value="Unassembled WGS sequence"/>
</dbReference>
<dbReference type="AlphaFoldDB" id="A0A165XID3"/>
<reference evidence="2 3" key="1">
    <citation type="journal article" date="2016" name="Mol. Biol. Evol.">
        <title>Comparative Genomics of Early-Diverging Mushroom-Forming Fungi Provides Insights into the Origins of Lignocellulose Decay Capabilities.</title>
        <authorList>
            <person name="Nagy L.G."/>
            <person name="Riley R."/>
            <person name="Tritt A."/>
            <person name="Adam C."/>
            <person name="Daum C."/>
            <person name="Floudas D."/>
            <person name="Sun H."/>
            <person name="Yadav J.S."/>
            <person name="Pangilinan J."/>
            <person name="Larsson K.H."/>
            <person name="Matsuura K."/>
            <person name="Barry K."/>
            <person name="Labutti K."/>
            <person name="Kuo R."/>
            <person name="Ohm R.A."/>
            <person name="Bhattacharya S.S."/>
            <person name="Shirouzu T."/>
            <person name="Yoshinaga Y."/>
            <person name="Martin F.M."/>
            <person name="Grigoriev I.V."/>
            <person name="Hibbett D.S."/>
        </authorList>
    </citation>
    <scope>NUCLEOTIDE SEQUENCE [LARGE SCALE GENOMIC DNA]</scope>
    <source>
        <strain evidence="2 3">CBS 109695</strain>
    </source>
</reference>
<evidence type="ECO:0000256" key="1">
    <source>
        <dbReference type="SAM" id="MobiDB-lite"/>
    </source>
</evidence>
<dbReference type="EMBL" id="KV417718">
    <property type="protein sequence ID" value="KZP08573.1"/>
    <property type="molecule type" value="Genomic_DNA"/>
</dbReference>
<feature type="compositionally biased region" description="Polar residues" evidence="1">
    <location>
        <begin position="58"/>
        <end position="69"/>
    </location>
</feature>
<evidence type="ECO:0000313" key="3">
    <source>
        <dbReference type="Proteomes" id="UP000076532"/>
    </source>
</evidence>
<feature type="region of interest" description="Disordered" evidence="1">
    <location>
        <begin position="55"/>
        <end position="97"/>
    </location>
</feature>
<keyword evidence="3" id="KW-1185">Reference proteome</keyword>
<gene>
    <name evidence="2" type="ORF">FIBSPDRAFT_874408</name>
</gene>
<accession>A0A165XID3</accession>
<sequence length="116" mass="13204">MNQTRTIKNGLVLGTVNPIGSELLGVLQNWGNCVEKHPNDIPYLLRPGTYIISRRQNDAQASSHPSSLNWPVRARRKSADFPDPSRNPRRDPTPMRAFGIRSYHNALFPTRYHTRA</sequence>
<organism evidence="2 3">
    <name type="scientific">Athelia psychrophila</name>
    <dbReference type="NCBI Taxonomy" id="1759441"/>
    <lineage>
        <taxon>Eukaryota</taxon>
        <taxon>Fungi</taxon>
        <taxon>Dikarya</taxon>
        <taxon>Basidiomycota</taxon>
        <taxon>Agaricomycotina</taxon>
        <taxon>Agaricomycetes</taxon>
        <taxon>Agaricomycetidae</taxon>
        <taxon>Atheliales</taxon>
        <taxon>Atheliaceae</taxon>
        <taxon>Athelia</taxon>
    </lineage>
</organism>
<evidence type="ECO:0000313" key="2">
    <source>
        <dbReference type="EMBL" id="KZP08573.1"/>
    </source>
</evidence>
<proteinExistence type="predicted"/>
<name>A0A165XID3_9AGAM</name>
<feature type="non-terminal residue" evidence="2">
    <location>
        <position position="116"/>
    </location>
</feature>
<protein>
    <submittedName>
        <fullName evidence="2">Uncharacterized protein</fullName>
    </submittedName>
</protein>